<evidence type="ECO:0000256" key="2">
    <source>
        <dbReference type="ARBA" id="ARBA00001966"/>
    </source>
</evidence>
<dbReference type="InterPro" id="IPR011712">
    <property type="entry name" value="Sig_transdc_His_kin_sub3_dim/P"/>
</dbReference>
<dbReference type="GO" id="GO:0005737">
    <property type="term" value="C:cytoplasm"/>
    <property type="evidence" value="ECO:0007669"/>
    <property type="project" value="UniProtKB-SubCell"/>
</dbReference>
<dbReference type="GO" id="GO:0046983">
    <property type="term" value="F:protein dimerization activity"/>
    <property type="evidence" value="ECO:0007669"/>
    <property type="project" value="InterPro"/>
</dbReference>
<dbReference type="GO" id="GO:0000155">
    <property type="term" value="F:phosphorelay sensor kinase activity"/>
    <property type="evidence" value="ECO:0007669"/>
    <property type="project" value="InterPro"/>
</dbReference>
<keyword evidence="6" id="KW-0004">4Fe-4S</keyword>
<gene>
    <name evidence="19" type="ORF">ATK30_4653</name>
</gene>
<keyword evidence="17" id="KW-1133">Transmembrane helix</keyword>
<evidence type="ECO:0000256" key="8">
    <source>
        <dbReference type="ARBA" id="ARBA00022679"/>
    </source>
</evidence>
<keyword evidence="9" id="KW-0479">Metal-binding</keyword>
<evidence type="ECO:0000259" key="18">
    <source>
        <dbReference type="PROSITE" id="PS50109"/>
    </source>
</evidence>
<evidence type="ECO:0000256" key="10">
    <source>
        <dbReference type="ARBA" id="ARBA00022777"/>
    </source>
</evidence>
<comment type="cofactor">
    <cofactor evidence="2">
        <name>[4Fe-4S] cluster</name>
        <dbReference type="ChEBI" id="CHEBI:49883"/>
    </cofactor>
</comment>
<dbReference type="AlphaFoldDB" id="A0A2N3WIU7"/>
<comment type="caution">
    <text evidence="19">The sequence shown here is derived from an EMBL/GenBank/DDBJ whole genome shotgun (WGS) entry which is preliminary data.</text>
</comment>
<dbReference type="EC" id="2.7.13.3" evidence="4"/>
<dbReference type="InterPro" id="IPR036890">
    <property type="entry name" value="HATPase_C_sf"/>
</dbReference>
<keyword evidence="7" id="KW-0963">Cytoplasm</keyword>
<dbReference type="InterPro" id="IPR004358">
    <property type="entry name" value="Sig_transdc_His_kin-like_C"/>
</dbReference>
<dbReference type="GO" id="GO:0016020">
    <property type="term" value="C:membrane"/>
    <property type="evidence" value="ECO:0007669"/>
    <property type="project" value="InterPro"/>
</dbReference>
<dbReference type="Pfam" id="PF02518">
    <property type="entry name" value="HATPase_c"/>
    <property type="match status" value="1"/>
</dbReference>
<dbReference type="GO" id="GO:0051539">
    <property type="term" value="F:4 iron, 4 sulfur cluster binding"/>
    <property type="evidence" value="ECO:0007669"/>
    <property type="project" value="UniProtKB-KW"/>
</dbReference>
<keyword evidence="8" id="KW-0808">Transferase</keyword>
<keyword evidence="17" id="KW-0812">Transmembrane</keyword>
<dbReference type="PRINTS" id="PR00344">
    <property type="entry name" value="BCTRLSENSOR"/>
</dbReference>
<keyword evidence="10 19" id="KW-0418">Kinase</keyword>
<evidence type="ECO:0000256" key="17">
    <source>
        <dbReference type="SAM" id="Phobius"/>
    </source>
</evidence>
<dbReference type="Gene3D" id="1.20.5.1930">
    <property type="match status" value="1"/>
</dbReference>
<reference evidence="19 20" key="1">
    <citation type="submission" date="2017-12" db="EMBL/GenBank/DDBJ databases">
        <title>Sequencing the genomes of 1000 Actinobacteria strains.</title>
        <authorList>
            <person name="Klenk H.-P."/>
        </authorList>
    </citation>
    <scope>NUCLEOTIDE SEQUENCE [LARGE SCALE GENOMIC DNA]</scope>
    <source>
        <strain evidence="19 20">DSM 45165</strain>
    </source>
</reference>
<feature type="transmembrane region" description="Helical" evidence="17">
    <location>
        <begin position="20"/>
        <end position="37"/>
    </location>
</feature>
<dbReference type="CDD" id="cd16917">
    <property type="entry name" value="HATPase_UhpB-NarQ-NarX-like"/>
    <property type="match status" value="1"/>
</dbReference>
<feature type="coiled-coil region" evidence="16">
    <location>
        <begin position="174"/>
        <end position="201"/>
    </location>
</feature>
<comment type="catalytic activity">
    <reaction evidence="1">
        <text>ATP + protein L-histidine = ADP + protein N-phospho-L-histidine.</text>
        <dbReference type="EC" id="2.7.13.3"/>
    </reaction>
</comment>
<evidence type="ECO:0000256" key="7">
    <source>
        <dbReference type="ARBA" id="ARBA00022490"/>
    </source>
</evidence>
<evidence type="ECO:0000256" key="14">
    <source>
        <dbReference type="ARBA" id="ARBA00024827"/>
    </source>
</evidence>
<dbReference type="GO" id="GO:0046872">
    <property type="term" value="F:metal ion binding"/>
    <property type="evidence" value="ECO:0007669"/>
    <property type="project" value="UniProtKB-KW"/>
</dbReference>
<comment type="function">
    <text evidence="14">Member of the two-component regulatory system NreB/NreC involved in the control of dissimilatory nitrate/nitrite reduction in response to oxygen. NreB functions as a direct oxygen sensor histidine kinase which is autophosphorylated, in the absence of oxygen, probably at the conserved histidine residue, and transfers its phosphate group probably to a conserved aspartate residue of NreC. NreB/NreC activates the expression of the nitrate (narGHJI) and nitrite (nir) reductase operons, as well as the putative nitrate transporter gene narT.</text>
</comment>
<feature type="transmembrane region" description="Helical" evidence="17">
    <location>
        <begin position="43"/>
        <end position="62"/>
    </location>
</feature>
<dbReference type="InterPro" id="IPR005467">
    <property type="entry name" value="His_kinase_dom"/>
</dbReference>
<dbReference type="Gene3D" id="3.30.565.10">
    <property type="entry name" value="Histidine kinase-like ATPase, C-terminal domain"/>
    <property type="match status" value="1"/>
</dbReference>
<evidence type="ECO:0000313" key="20">
    <source>
        <dbReference type="Proteomes" id="UP000233750"/>
    </source>
</evidence>
<evidence type="ECO:0000256" key="1">
    <source>
        <dbReference type="ARBA" id="ARBA00000085"/>
    </source>
</evidence>
<dbReference type="PANTHER" id="PTHR24421">
    <property type="entry name" value="NITRATE/NITRITE SENSOR PROTEIN NARX-RELATED"/>
    <property type="match status" value="1"/>
</dbReference>
<dbReference type="PIRSF" id="PIRSF037434">
    <property type="entry name" value="STHK_ChrS"/>
    <property type="match status" value="1"/>
</dbReference>
<feature type="transmembrane region" description="Helical" evidence="17">
    <location>
        <begin position="142"/>
        <end position="161"/>
    </location>
</feature>
<evidence type="ECO:0000313" key="19">
    <source>
        <dbReference type="EMBL" id="PKV93795.1"/>
    </source>
</evidence>
<feature type="transmembrane region" description="Helical" evidence="17">
    <location>
        <begin position="117"/>
        <end position="135"/>
    </location>
</feature>
<dbReference type="RefSeq" id="WP_244194700.1">
    <property type="nucleotide sequence ID" value="NZ_PJMY01000003.1"/>
</dbReference>
<dbReference type="Proteomes" id="UP000233750">
    <property type="component" value="Unassembled WGS sequence"/>
</dbReference>
<protein>
    <recommendedName>
        <fullName evidence="5">Oxygen sensor histidine kinase NreB</fullName>
        <ecNumber evidence="4">2.7.13.3</ecNumber>
    </recommendedName>
    <alternativeName>
        <fullName evidence="15">Nitrogen regulation protein B</fullName>
    </alternativeName>
</protein>
<keyword evidence="20" id="KW-1185">Reference proteome</keyword>
<evidence type="ECO:0000256" key="13">
    <source>
        <dbReference type="ARBA" id="ARBA00023014"/>
    </source>
</evidence>
<dbReference type="SUPFAM" id="SSF55874">
    <property type="entry name" value="ATPase domain of HSP90 chaperone/DNA topoisomerase II/histidine kinase"/>
    <property type="match status" value="1"/>
</dbReference>
<evidence type="ECO:0000256" key="6">
    <source>
        <dbReference type="ARBA" id="ARBA00022485"/>
    </source>
</evidence>
<accession>A0A2N3WIU7</accession>
<evidence type="ECO:0000256" key="3">
    <source>
        <dbReference type="ARBA" id="ARBA00004496"/>
    </source>
</evidence>
<proteinExistence type="predicted"/>
<dbReference type="PANTHER" id="PTHR24421:SF62">
    <property type="entry name" value="SENSORY TRANSDUCTION HISTIDINE KINASE"/>
    <property type="match status" value="1"/>
</dbReference>
<dbReference type="PROSITE" id="PS50109">
    <property type="entry name" value="HIS_KIN"/>
    <property type="match status" value="1"/>
</dbReference>
<name>A0A2N3WIU7_9PSEU</name>
<keyword evidence="16" id="KW-0175">Coiled coil</keyword>
<feature type="domain" description="Histidine kinase" evidence="18">
    <location>
        <begin position="203"/>
        <end position="395"/>
    </location>
</feature>
<dbReference type="SMART" id="SM00387">
    <property type="entry name" value="HATPase_c"/>
    <property type="match status" value="1"/>
</dbReference>
<evidence type="ECO:0000256" key="9">
    <source>
        <dbReference type="ARBA" id="ARBA00022723"/>
    </source>
</evidence>
<evidence type="ECO:0000256" key="11">
    <source>
        <dbReference type="ARBA" id="ARBA00023004"/>
    </source>
</evidence>
<keyword evidence="12" id="KW-0902">Two-component regulatory system</keyword>
<feature type="transmembrane region" description="Helical" evidence="17">
    <location>
        <begin position="83"/>
        <end position="111"/>
    </location>
</feature>
<evidence type="ECO:0000256" key="12">
    <source>
        <dbReference type="ARBA" id="ARBA00023012"/>
    </source>
</evidence>
<evidence type="ECO:0000256" key="5">
    <source>
        <dbReference type="ARBA" id="ARBA00017322"/>
    </source>
</evidence>
<comment type="subcellular location">
    <subcellularLocation>
        <location evidence="3">Cytoplasm</location>
    </subcellularLocation>
</comment>
<keyword evidence="11" id="KW-0408">Iron</keyword>
<evidence type="ECO:0000256" key="15">
    <source>
        <dbReference type="ARBA" id="ARBA00030800"/>
    </source>
</evidence>
<keyword evidence="13" id="KW-0411">Iron-sulfur</keyword>
<evidence type="ECO:0000256" key="4">
    <source>
        <dbReference type="ARBA" id="ARBA00012438"/>
    </source>
</evidence>
<organism evidence="19 20">
    <name type="scientific">Amycolatopsis echigonensis</name>
    <dbReference type="NCBI Taxonomy" id="2576905"/>
    <lineage>
        <taxon>Bacteria</taxon>
        <taxon>Bacillati</taxon>
        <taxon>Actinomycetota</taxon>
        <taxon>Actinomycetes</taxon>
        <taxon>Pseudonocardiales</taxon>
        <taxon>Pseudonocardiaceae</taxon>
        <taxon>Amycolatopsis</taxon>
    </lineage>
</organism>
<dbReference type="InterPro" id="IPR017205">
    <property type="entry name" value="Sig_transdc_His_kinase_ChrS"/>
</dbReference>
<dbReference type="Pfam" id="PF07730">
    <property type="entry name" value="HisKA_3"/>
    <property type="match status" value="1"/>
</dbReference>
<keyword evidence="17" id="KW-0472">Membrane</keyword>
<dbReference type="InterPro" id="IPR003594">
    <property type="entry name" value="HATPase_dom"/>
</dbReference>
<dbReference type="InterPro" id="IPR050482">
    <property type="entry name" value="Sensor_HK_TwoCompSys"/>
</dbReference>
<evidence type="ECO:0000256" key="16">
    <source>
        <dbReference type="SAM" id="Coils"/>
    </source>
</evidence>
<sequence>MDKRSEVNQADAWERSYWSWEVLFAVAYVATALLVFANDGSTTAKIVAEAAMGAIAVGYLAAGRRVVHGDDNETARRIAAGALIALTATAILATTVASFVLFLACPLLFMLLDLRPAIVATTLLILLEPVSAVLSGGWNRELLSILLPMTAILIVFSVLAGKVTSDVLQQSHARAELIRELESSQAEVARLSREAGTAAERERLAREIHDTLAQGFTSIITLTQAIESELDTDLSTVRRHLALAGRTARENLAEARAMVAALAPSDLATGSLPEAVQRQADRLAEETGIPVECEVDDALPSLSTAVEVVLLRAAQEALSNVRKHSGATLVRVRLSAVDGAIRLCVADNGCGFTPDADGTGFGLRGMRSRAEQVGGALKVRTGANGGAELELEVPA</sequence>
<dbReference type="EMBL" id="PJMY01000003">
    <property type="protein sequence ID" value="PKV93795.1"/>
    <property type="molecule type" value="Genomic_DNA"/>
</dbReference>